<keyword evidence="1" id="KW-1133">Transmembrane helix</keyword>
<organism evidence="2 3">
    <name type="scientific">Actinomadura madurae</name>
    <dbReference type="NCBI Taxonomy" id="1993"/>
    <lineage>
        <taxon>Bacteria</taxon>
        <taxon>Bacillati</taxon>
        <taxon>Actinomycetota</taxon>
        <taxon>Actinomycetes</taxon>
        <taxon>Streptosporangiales</taxon>
        <taxon>Thermomonosporaceae</taxon>
        <taxon>Actinomadura</taxon>
    </lineage>
</organism>
<gene>
    <name evidence="2" type="ORF">SAMN04489713_106340</name>
</gene>
<feature type="transmembrane region" description="Helical" evidence="1">
    <location>
        <begin position="85"/>
        <end position="106"/>
    </location>
</feature>
<keyword evidence="3" id="KW-1185">Reference proteome</keyword>
<reference evidence="2 3" key="1">
    <citation type="submission" date="2016-10" db="EMBL/GenBank/DDBJ databases">
        <authorList>
            <person name="de Groot N.N."/>
        </authorList>
    </citation>
    <scope>NUCLEOTIDE SEQUENCE [LARGE SCALE GENOMIC DNA]</scope>
    <source>
        <strain evidence="2 3">DSM 43067</strain>
    </source>
</reference>
<dbReference type="Proteomes" id="UP000183413">
    <property type="component" value="Unassembled WGS sequence"/>
</dbReference>
<dbReference type="InParanoid" id="A0A1I5HN39"/>
<evidence type="ECO:0000313" key="2">
    <source>
        <dbReference type="EMBL" id="SFO49717.1"/>
    </source>
</evidence>
<feature type="transmembrane region" description="Helical" evidence="1">
    <location>
        <begin position="57"/>
        <end position="78"/>
    </location>
</feature>
<evidence type="ECO:0000256" key="1">
    <source>
        <dbReference type="SAM" id="Phobius"/>
    </source>
</evidence>
<dbReference type="GeneID" id="99648306"/>
<keyword evidence="1" id="KW-0472">Membrane</keyword>
<dbReference type="Pfam" id="PF08592">
    <property type="entry name" value="Anthrone_oxy"/>
    <property type="match status" value="1"/>
</dbReference>
<dbReference type="OrthoDB" id="428263at2"/>
<feature type="transmembrane region" description="Helical" evidence="1">
    <location>
        <begin position="147"/>
        <end position="164"/>
    </location>
</feature>
<dbReference type="STRING" id="1993.SAMN04489713_106340"/>
<keyword evidence="1" id="KW-0812">Transmembrane</keyword>
<proteinExistence type="predicted"/>
<accession>A0A1I5HN39</accession>
<dbReference type="AlphaFoldDB" id="A0A1I5HN39"/>
<dbReference type="eggNOG" id="COG5500">
    <property type="taxonomic scope" value="Bacteria"/>
</dbReference>
<dbReference type="EMBL" id="FOVH01000006">
    <property type="protein sequence ID" value="SFO49717.1"/>
    <property type="molecule type" value="Genomic_DNA"/>
</dbReference>
<dbReference type="InterPro" id="IPR013901">
    <property type="entry name" value="Anthrone_oxy"/>
</dbReference>
<sequence>MRSALAGVSVTLSLIMAAGMAGTFFGFSTGVMPGLNAAKPASAIDAMQGINQKIQNPVFIAMFMLVPVVAIAAGVFLLTLDQKAAALLFFVAAGVYFAGALVPTFAVNIPMNNALDAVTIPADTAEAAKIWSDHSGRWTAWNTARAVFSWASLLAMSLGVYLWGRNN</sequence>
<protein>
    <submittedName>
        <fullName evidence="2">Uncharacterized membrane protein</fullName>
    </submittedName>
</protein>
<name>A0A1I5HN39_9ACTN</name>
<evidence type="ECO:0000313" key="3">
    <source>
        <dbReference type="Proteomes" id="UP000183413"/>
    </source>
</evidence>
<dbReference type="RefSeq" id="WP_021598655.1">
    <property type="nucleotide sequence ID" value="NZ_CP083237.1"/>
</dbReference>